<dbReference type="EMBL" id="CACRZD030000226">
    <property type="protein sequence ID" value="CAA6675126.1"/>
    <property type="molecule type" value="Genomic_DNA"/>
</dbReference>
<name>A0ABN7EB49_SPIIN</name>
<keyword evidence="5" id="KW-1185">Reference proteome</keyword>
<proteinExistence type="predicted"/>
<evidence type="ECO:0000256" key="2">
    <source>
        <dbReference type="ARBA" id="ARBA00023242"/>
    </source>
</evidence>
<dbReference type="Proteomes" id="UP001189122">
    <property type="component" value="Unassembled WGS sequence"/>
</dbReference>
<dbReference type="PANTHER" id="PTHR33172">
    <property type="entry name" value="OS08G0516900 PROTEIN"/>
    <property type="match status" value="1"/>
</dbReference>
<feature type="region of interest" description="Disordered" evidence="3">
    <location>
        <begin position="169"/>
        <end position="214"/>
    </location>
</feature>
<gene>
    <name evidence="4" type="ORF">SI7747_UN021468</name>
</gene>
<feature type="compositionally biased region" description="Polar residues" evidence="3">
    <location>
        <begin position="186"/>
        <end position="214"/>
    </location>
</feature>
<reference evidence="5" key="1">
    <citation type="journal article" date="2020" name="Sci. Rep.">
        <title>Chromosome-scale genome assembly for the duckweed Spirodela intermedia, integrating cytogenetic maps, PacBio and Oxford Nanopore libraries.</title>
        <authorList>
            <person name="Hoang P.T.N."/>
            <person name="Fiebig A."/>
            <person name="Novak P."/>
            <person name="Macas J."/>
            <person name="Cao H.X."/>
            <person name="Stepanenko A."/>
            <person name="Chen G."/>
            <person name="Borisjuk N."/>
            <person name="Scholz U."/>
            <person name="Schubert I."/>
        </authorList>
    </citation>
    <scope>NUCLEOTIDE SEQUENCE [LARGE SCALE GENOMIC DNA]</scope>
</reference>
<protein>
    <submittedName>
        <fullName evidence="4">Uncharacterized protein</fullName>
    </submittedName>
</protein>
<feature type="compositionally biased region" description="Acidic residues" evidence="3">
    <location>
        <begin position="75"/>
        <end position="84"/>
    </location>
</feature>
<organism evidence="4 5">
    <name type="scientific">Spirodela intermedia</name>
    <name type="common">Intermediate duckweed</name>
    <dbReference type="NCBI Taxonomy" id="51605"/>
    <lineage>
        <taxon>Eukaryota</taxon>
        <taxon>Viridiplantae</taxon>
        <taxon>Streptophyta</taxon>
        <taxon>Embryophyta</taxon>
        <taxon>Tracheophyta</taxon>
        <taxon>Spermatophyta</taxon>
        <taxon>Magnoliopsida</taxon>
        <taxon>Liliopsida</taxon>
        <taxon>Araceae</taxon>
        <taxon>Lemnoideae</taxon>
        <taxon>Spirodela</taxon>
    </lineage>
</organism>
<keyword evidence="2" id="KW-0539">Nucleus</keyword>
<evidence type="ECO:0000313" key="5">
    <source>
        <dbReference type="Proteomes" id="UP001189122"/>
    </source>
</evidence>
<comment type="subcellular location">
    <subcellularLocation>
        <location evidence="1">Nucleus</location>
    </subcellularLocation>
</comment>
<evidence type="ECO:0000313" key="4">
    <source>
        <dbReference type="EMBL" id="CAA6675126.1"/>
    </source>
</evidence>
<comment type="caution">
    <text evidence="4">The sequence shown here is derived from an EMBL/GenBank/DDBJ whole genome shotgun (WGS) entry which is preliminary data.</text>
</comment>
<evidence type="ECO:0000256" key="3">
    <source>
        <dbReference type="SAM" id="MobiDB-lite"/>
    </source>
</evidence>
<evidence type="ECO:0000256" key="1">
    <source>
        <dbReference type="ARBA" id="ARBA00004123"/>
    </source>
</evidence>
<accession>A0ABN7EB49</accession>
<sequence length="214" mass="22739">MSQAEGPTVVFKGQVTPVTADAASVASGSAVYGGVAAFLRVVEEWRGPGKWEEEEESSSIGVDGEGSLSSSPLPGDEDQEEHDEEVQSRLKNGVLASLGSLEVALPVKRGLSNCFSGKSKSFASLSEAASLCSAGDLAKTEHPINKRRRITMAFRASWQRRASSATLTTSNLRVLAEEEEEHSHRCPSSSAALPTSPDNFKSSRSFSLSDLQHA</sequence>
<dbReference type="InterPro" id="IPR051992">
    <property type="entry name" value="OxStress_Response_Reg"/>
</dbReference>
<dbReference type="PANTHER" id="PTHR33172:SF91">
    <property type="entry name" value="PROTEIN OXIDATIVE STRESS 3 LIKE 5"/>
    <property type="match status" value="1"/>
</dbReference>
<feature type="compositionally biased region" description="Low complexity" evidence="3">
    <location>
        <begin position="65"/>
        <end position="74"/>
    </location>
</feature>
<feature type="region of interest" description="Disordered" evidence="3">
    <location>
        <begin position="48"/>
        <end position="86"/>
    </location>
</feature>